<accession>A0A6J5NUU1</accession>
<evidence type="ECO:0000313" key="1">
    <source>
        <dbReference type="EMBL" id="CAB4163229.1"/>
    </source>
</evidence>
<protein>
    <submittedName>
        <fullName evidence="1">Uncharacterized protein</fullName>
    </submittedName>
</protein>
<proteinExistence type="predicted"/>
<dbReference type="EMBL" id="LR796746">
    <property type="protein sequence ID" value="CAB4163229.1"/>
    <property type="molecule type" value="Genomic_DNA"/>
</dbReference>
<organism evidence="1">
    <name type="scientific">uncultured Caudovirales phage</name>
    <dbReference type="NCBI Taxonomy" id="2100421"/>
    <lineage>
        <taxon>Viruses</taxon>
        <taxon>Duplodnaviria</taxon>
        <taxon>Heunggongvirae</taxon>
        <taxon>Uroviricota</taxon>
        <taxon>Caudoviricetes</taxon>
        <taxon>Peduoviridae</taxon>
        <taxon>Maltschvirus</taxon>
        <taxon>Maltschvirus maltsch</taxon>
    </lineage>
</organism>
<reference evidence="1" key="1">
    <citation type="submission" date="2020-04" db="EMBL/GenBank/DDBJ databases">
        <authorList>
            <person name="Chiriac C."/>
            <person name="Salcher M."/>
            <person name="Ghai R."/>
            <person name="Kavagutti S V."/>
        </authorList>
    </citation>
    <scope>NUCLEOTIDE SEQUENCE</scope>
</reference>
<name>A0A6J5NUU1_9CAUD</name>
<gene>
    <name evidence="1" type="ORF">UFOVP814_12</name>
</gene>
<sequence length="137" mass="15131">MIIDLSNIPEDFQTRKTNLIKQVDAQVDAIMRDCIGERATEYQRAETQARAYKAAGYTGTAPTTVRVWAETKAWTNRQAADDIIAQADAWVTAQDAIRENRLKTKEALRVAANDAQLAAAQTAWGGFVSYIRNALGV</sequence>